<evidence type="ECO:0000313" key="4">
    <source>
        <dbReference type="Proteomes" id="UP000072867"/>
    </source>
</evidence>
<organism evidence="3 4">
    <name type="scientific">Sphingomonas sanguinis</name>
    <dbReference type="NCBI Taxonomy" id="33051"/>
    <lineage>
        <taxon>Bacteria</taxon>
        <taxon>Pseudomonadati</taxon>
        <taxon>Pseudomonadota</taxon>
        <taxon>Alphaproteobacteria</taxon>
        <taxon>Sphingomonadales</taxon>
        <taxon>Sphingomonadaceae</taxon>
        <taxon>Sphingomonas</taxon>
    </lineage>
</organism>
<dbReference type="EMBL" id="LDTD01000076">
    <property type="protein sequence ID" value="KTT69108.1"/>
    <property type="molecule type" value="Genomic_DNA"/>
</dbReference>
<feature type="chain" id="PRO_5007547951" evidence="2">
    <location>
        <begin position="27"/>
        <end position="132"/>
    </location>
</feature>
<dbReference type="RefSeq" id="WP_193751698.1">
    <property type="nucleotide sequence ID" value="NZ_LDTD01000076.1"/>
</dbReference>
<protein>
    <submittedName>
        <fullName evidence="3">Uncharacterized protein</fullName>
    </submittedName>
</protein>
<name>A0A147HW41_9SPHN</name>
<accession>A0A147HW41</accession>
<sequence length="132" mass="13754">MANRLFSYAPVAGLLTASMAAVPARAADSTWACEVLLCASNPGGWMQFQECVPPIRKLITHLGLGGGFPTCSAGGVRKADYTKPKNGRPGYVVMTMQDGSRTRYTVPSSAHVAQAEATAQAGPIPGSGTLER</sequence>
<dbReference type="AlphaFoldDB" id="A0A147HW41"/>
<comment type="caution">
    <text evidence="3">The sequence shown here is derived from an EMBL/GenBank/DDBJ whole genome shotgun (WGS) entry which is preliminary data.</text>
</comment>
<evidence type="ECO:0000313" key="3">
    <source>
        <dbReference type="EMBL" id="KTT69108.1"/>
    </source>
</evidence>
<reference evidence="3 4" key="1">
    <citation type="journal article" date="2016" name="Front. Microbiol.">
        <title>Genomic Resource of Rice Seed Associated Bacteria.</title>
        <authorList>
            <person name="Midha S."/>
            <person name="Bansal K."/>
            <person name="Sharma S."/>
            <person name="Kumar N."/>
            <person name="Patil P.P."/>
            <person name="Chaudhry V."/>
            <person name="Patil P.B."/>
        </authorList>
    </citation>
    <scope>NUCLEOTIDE SEQUENCE [LARGE SCALE GENOMIC DNA]</scope>
    <source>
        <strain evidence="3 4">NS319</strain>
    </source>
</reference>
<dbReference type="Proteomes" id="UP000072867">
    <property type="component" value="Unassembled WGS sequence"/>
</dbReference>
<evidence type="ECO:0000256" key="2">
    <source>
        <dbReference type="SAM" id="SignalP"/>
    </source>
</evidence>
<evidence type="ECO:0000256" key="1">
    <source>
        <dbReference type="SAM" id="MobiDB-lite"/>
    </source>
</evidence>
<feature type="region of interest" description="Disordered" evidence="1">
    <location>
        <begin position="107"/>
        <end position="132"/>
    </location>
</feature>
<feature type="compositionally biased region" description="Low complexity" evidence="1">
    <location>
        <begin position="110"/>
        <end position="121"/>
    </location>
</feature>
<proteinExistence type="predicted"/>
<gene>
    <name evidence="3" type="ORF">NS319_11225</name>
</gene>
<dbReference type="PATRIC" id="fig|33051.3.peg.3447"/>
<keyword evidence="2" id="KW-0732">Signal</keyword>
<feature type="signal peptide" evidence="2">
    <location>
        <begin position="1"/>
        <end position="26"/>
    </location>
</feature>